<name>A0A4Y9SLC6_9BURK</name>
<dbReference type="FunFam" id="3.30.930.10:FF:000002">
    <property type="entry name" value="Threonine--tRNA ligase"/>
    <property type="match status" value="1"/>
</dbReference>
<evidence type="ECO:0000256" key="3">
    <source>
        <dbReference type="ARBA" id="ARBA00022555"/>
    </source>
</evidence>
<dbReference type="Gene3D" id="3.40.50.800">
    <property type="entry name" value="Anticodon-binding domain"/>
    <property type="match status" value="1"/>
</dbReference>
<keyword evidence="11 13" id="KW-0030">Aminoacyl-tRNA synthetase</keyword>
<evidence type="ECO:0000259" key="14">
    <source>
        <dbReference type="PROSITE" id="PS50862"/>
    </source>
</evidence>
<feature type="domain" description="Aminoacyl-transfer RNA synthetases class-II family profile" evidence="14">
    <location>
        <begin position="242"/>
        <end position="533"/>
    </location>
</feature>
<dbReference type="InterPro" id="IPR018163">
    <property type="entry name" value="Thr/Ala-tRNA-synth_IIc_edit"/>
</dbReference>
<dbReference type="GO" id="GO:0005737">
    <property type="term" value="C:cytoplasm"/>
    <property type="evidence" value="ECO:0007669"/>
    <property type="project" value="UniProtKB-SubCell"/>
</dbReference>
<keyword evidence="5 13" id="KW-0479">Metal-binding</keyword>
<dbReference type="Pfam" id="PF07973">
    <property type="entry name" value="tRNA_SAD"/>
    <property type="match status" value="1"/>
</dbReference>
<proteinExistence type="inferred from homology"/>
<dbReference type="HAMAP" id="MF_00184">
    <property type="entry name" value="Thr_tRNA_synth"/>
    <property type="match status" value="1"/>
</dbReference>
<dbReference type="FunFam" id="3.30.980.10:FF:000005">
    <property type="entry name" value="Threonyl-tRNA synthetase, mitochondrial"/>
    <property type="match status" value="1"/>
</dbReference>
<dbReference type="GO" id="GO:0006435">
    <property type="term" value="P:threonyl-tRNA aminoacylation"/>
    <property type="evidence" value="ECO:0007669"/>
    <property type="project" value="UniProtKB-UniRule"/>
</dbReference>
<dbReference type="EMBL" id="SPVF01000083">
    <property type="protein sequence ID" value="TFW24687.1"/>
    <property type="molecule type" value="Genomic_DNA"/>
</dbReference>
<sequence length="635" mass="72199">MISVRLPDGSQRQFEAPLTVAQVAQSIAPSLAKAALAGKVDGKVVDTSHLIDKDVALAIVTDKDPEGLDVIRHSTAHLLAYAVKELFPEAQVTIGPVIENGFYYDFSYKRPFTPDDLAAIEKKMAELAKKDEPVTRTVLPRDEAVAYFKSIKEDYKAEIISSIPANEDVSLYAEGNFTDLCRGPHVPSTGKLKVFKLMKVAGAYWRGDSSNEMLQRIYGTAWTRKEDQEQYLHMLEEAEKRDHRKLGKQLDLFHFQEEAPGLIFWHPKGWTIWQQVEQYMRRVYQESGYNEVKAPQILDRSLWEKTGHWANYRDNMFTTESENRAYALKPMNCPGHIQIYNSGLRSYRDLPLRFGEFGQCHRNEPSGALHGLMRVRGFTQDDGHIFCTEDQIASEVVAFHAQAMKVYEDFQFQNIDVKIALRPDNRIGTDETWDRAEEALRSALRSCGVSWTELPGEGAFYGPKIEYHLKDSLGRPWQVGTMQVDFFMPQRLEAEYVADDNTRKIPVMLHRAVVGSLERFIGILIENFAGAMPLWLAPVQIAILNISDAQADYVKTVADQLRRAGFRVHADLRNEKITYKIREHSVQKLPYILVVGDKERDANTVAVRARGNVDLGTMSVDALLERLKQELESKA</sequence>
<comment type="subunit">
    <text evidence="13">Homodimer.</text>
</comment>
<dbReference type="FunFam" id="3.30.54.20:FF:000002">
    <property type="entry name" value="Threonine--tRNA ligase"/>
    <property type="match status" value="1"/>
</dbReference>
<evidence type="ECO:0000256" key="11">
    <source>
        <dbReference type="ARBA" id="ARBA00023146"/>
    </source>
</evidence>
<keyword evidence="4 13" id="KW-0436">Ligase</keyword>
<dbReference type="InterPro" id="IPR012676">
    <property type="entry name" value="TGS-like"/>
</dbReference>
<dbReference type="Gene3D" id="3.30.930.10">
    <property type="entry name" value="Bira Bifunctional Protein, Domain 2"/>
    <property type="match status" value="1"/>
</dbReference>
<dbReference type="NCBIfam" id="TIGR00418">
    <property type="entry name" value="thrS"/>
    <property type="match status" value="1"/>
</dbReference>
<evidence type="ECO:0000256" key="9">
    <source>
        <dbReference type="ARBA" id="ARBA00022884"/>
    </source>
</evidence>
<comment type="caution">
    <text evidence="16">The sequence shown here is derived from an EMBL/GenBank/DDBJ whole genome shotgun (WGS) entry which is preliminary data.</text>
</comment>
<dbReference type="RefSeq" id="WP_135206281.1">
    <property type="nucleotide sequence ID" value="NZ_SPVF01000083.1"/>
</dbReference>
<dbReference type="PRINTS" id="PR01047">
    <property type="entry name" value="TRNASYNTHTHR"/>
</dbReference>
<dbReference type="GO" id="GO:0046872">
    <property type="term" value="F:metal ion binding"/>
    <property type="evidence" value="ECO:0007669"/>
    <property type="project" value="UniProtKB-KW"/>
</dbReference>
<dbReference type="InterPro" id="IPR002314">
    <property type="entry name" value="aa-tRNA-synt_IIb"/>
</dbReference>
<dbReference type="GO" id="GO:0004829">
    <property type="term" value="F:threonine-tRNA ligase activity"/>
    <property type="evidence" value="ECO:0007669"/>
    <property type="project" value="UniProtKB-UniRule"/>
</dbReference>
<dbReference type="SUPFAM" id="SSF81271">
    <property type="entry name" value="TGS-like"/>
    <property type="match status" value="1"/>
</dbReference>
<dbReference type="InterPro" id="IPR002320">
    <property type="entry name" value="Thr-tRNA-ligase_IIa"/>
</dbReference>
<dbReference type="SUPFAM" id="SSF55681">
    <property type="entry name" value="Class II aaRS and biotin synthetases"/>
    <property type="match status" value="1"/>
</dbReference>
<comment type="catalytic activity">
    <reaction evidence="12 13">
        <text>tRNA(Thr) + L-threonine + ATP = L-threonyl-tRNA(Thr) + AMP + diphosphate + H(+)</text>
        <dbReference type="Rhea" id="RHEA:24624"/>
        <dbReference type="Rhea" id="RHEA-COMP:9670"/>
        <dbReference type="Rhea" id="RHEA-COMP:9704"/>
        <dbReference type="ChEBI" id="CHEBI:15378"/>
        <dbReference type="ChEBI" id="CHEBI:30616"/>
        <dbReference type="ChEBI" id="CHEBI:33019"/>
        <dbReference type="ChEBI" id="CHEBI:57926"/>
        <dbReference type="ChEBI" id="CHEBI:78442"/>
        <dbReference type="ChEBI" id="CHEBI:78534"/>
        <dbReference type="ChEBI" id="CHEBI:456215"/>
        <dbReference type="EC" id="6.1.1.3"/>
    </reaction>
</comment>
<accession>A0A4Y9SLC6</accession>
<keyword evidence="7 13" id="KW-0862">Zinc</keyword>
<keyword evidence="6 13" id="KW-0547">Nucleotide-binding</keyword>
<dbReference type="GO" id="GO:0000049">
    <property type="term" value="F:tRNA binding"/>
    <property type="evidence" value="ECO:0007669"/>
    <property type="project" value="UniProtKB-KW"/>
</dbReference>
<dbReference type="Pfam" id="PF00587">
    <property type="entry name" value="tRNA-synt_2b"/>
    <property type="match status" value="1"/>
</dbReference>
<evidence type="ECO:0000256" key="7">
    <source>
        <dbReference type="ARBA" id="ARBA00022833"/>
    </source>
</evidence>
<dbReference type="InterPro" id="IPR033728">
    <property type="entry name" value="ThrRS_core"/>
</dbReference>
<dbReference type="Pfam" id="PF03129">
    <property type="entry name" value="HGTP_anticodon"/>
    <property type="match status" value="1"/>
</dbReference>
<keyword evidence="2 13" id="KW-0963">Cytoplasm</keyword>
<evidence type="ECO:0000256" key="4">
    <source>
        <dbReference type="ARBA" id="ARBA00022598"/>
    </source>
</evidence>
<evidence type="ECO:0000256" key="8">
    <source>
        <dbReference type="ARBA" id="ARBA00022840"/>
    </source>
</evidence>
<protein>
    <recommendedName>
        <fullName evidence="13">Threonine--tRNA ligase</fullName>
        <ecNumber evidence="13">6.1.1.3</ecNumber>
    </recommendedName>
    <alternativeName>
        <fullName evidence="13">Threonyl-tRNA synthetase</fullName>
        <shortName evidence="13">ThrRS</shortName>
    </alternativeName>
</protein>
<organism evidence="16 17">
    <name type="scientific">Zemynaea arenosa</name>
    <dbReference type="NCBI Taxonomy" id="2561931"/>
    <lineage>
        <taxon>Bacteria</taxon>
        <taxon>Pseudomonadati</taxon>
        <taxon>Pseudomonadota</taxon>
        <taxon>Betaproteobacteria</taxon>
        <taxon>Burkholderiales</taxon>
        <taxon>Oxalobacteraceae</taxon>
        <taxon>Telluria group</taxon>
        <taxon>Zemynaea</taxon>
    </lineage>
</organism>
<dbReference type="Proteomes" id="UP000298438">
    <property type="component" value="Unassembled WGS sequence"/>
</dbReference>
<dbReference type="FunFam" id="3.10.20.30:FF:000005">
    <property type="entry name" value="Threonine--tRNA ligase"/>
    <property type="match status" value="1"/>
</dbReference>
<keyword evidence="17" id="KW-1185">Reference proteome</keyword>
<dbReference type="CDD" id="cd01667">
    <property type="entry name" value="TGS_ThrRS"/>
    <property type="match status" value="1"/>
</dbReference>
<comment type="subcellular location">
    <subcellularLocation>
        <location evidence="13">Cytoplasm</location>
    </subcellularLocation>
</comment>
<evidence type="ECO:0000256" key="12">
    <source>
        <dbReference type="ARBA" id="ARBA00049515"/>
    </source>
</evidence>
<dbReference type="SUPFAM" id="SSF52954">
    <property type="entry name" value="Class II aaRS ABD-related"/>
    <property type="match status" value="1"/>
</dbReference>
<dbReference type="Gene3D" id="3.10.20.30">
    <property type="match status" value="1"/>
</dbReference>
<dbReference type="SUPFAM" id="SSF55186">
    <property type="entry name" value="ThrRS/AlaRS common domain"/>
    <property type="match status" value="1"/>
</dbReference>
<gene>
    <name evidence="13 16" type="primary">thrS</name>
    <name evidence="16" type="ORF">E4L96_05845</name>
</gene>
<feature type="region of interest" description="Catalytic" evidence="13">
    <location>
        <begin position="242"/>
        <end position="533"/>
    </location>
</feature>
<dbReference type="OrthoDB" id="9802304at2"/>
<evidence type="ECO:0000313" key="17">
    <source>
        <dbReference type="Proteomes" id="UP000298438"/>
    </source>
</evidence>
<dbReference type="InterPro" id="IPR004095">
    <property type="entry name" value="TGS"/>
</dbReference>
<comment type="similarity">
    <text evidence="1 13">Belongs to the class-II aminoacyl-tRNA synthetase family.</text>
</comment>
<dbReference type="SMART" id="SM00863">
    <property type="entry name" value="tRNA_SAD"/>
    <property type="match status" value="1"/>
</dbReference>
<evidence type="ECO:0000256" key="2">
    <source>
        <dbReference type="ARBA" id="ARBA00022490"/>
    </source>
</evidence>
<dbReference type="CDD" id="cd00771">
    <property type="entry name" value="ThrRS_core"/>
    <property type="match status" value="1"/>
</dbReference>
<dbReference type="Gene3D" id="3.30.980.10">
    <property type="entry name" value="Threonyl-trna Synthetase, Chain A, domain 2"/>
    <property type="match status" value="1"/>
</dbReference>
<dbReference type="FunFam" id="3.40.50.800:FF:000001">
    <property type="entry name" value="Threonine--tRNA ligase"/>
    <property type="match status" value="1"/>
</dbReference>
<dbReference type="PANTHER" id="PTHR11451">
    <property type="entry name" value="THREONINE-TRNA LIGASE"/>
    <property type="match status" value="1"/>
</dbReference>
<dbReference type="InterPro" id="IPR036621">
    <property type="entry name" value="Anticodon-bd_dom_sf"/>
</dbReference>
<evidence type="ECO:0000256" key="5">
    <source>
        <dbReference type="ARBA" id="ARBA00022723"/>
    </source>
</evidence>
<dbReference type="InterPro" id="IPR012947">
    <property type="entry name" value="tRNA_SAD"/>
</dbReference>
<dbReference type="Gene3D" id="3.30.54.20">
    <property type="match status" value="1"/>
</dbReference>
<keyword evidence="3 13" id="KW-0820">tRNA-binding</keyword>
<feature type="binding site" evidence="13">
    <location>
        <position position="510"/>
    </location>
    <ligand>
        <name>Zn(2+)</name>
        <dbReference type="ChEBI" id="CHEBI:29105"/>
        <note>catalytic</note>
    </ligand>
</feature>
<dbReference type="AlphaFoldDB" id="A0A4Y9SLC6"/>
<dbReference type="InterPro" id="IPR004154">
    <property type="entry name" value="Anticodon-bd"/>
</dbReference>
<evidence type="ECO:0000256" key="6">
    <source>
        <dbReference type="ARBA" id="ARBA00022741"/>
    </source>
</evidence>
<dbReference type="CDD" id="cd00860">
    <property type="entry name" value="ThrRS_anticodon"/>
    <property type="match status" value="1"/>
</dbReference>
<dbReference type="PROSITE" id="PS51880">
    <property type="entry name" value="TGS"/>
    <property type="match status" value="1"/>
</dbReference>
<evidence type="ECO:0000256" key="10">
    <source>
        <dbReference type="ARBA" id="ARBA00022917"/>
    </source>
</evidence>
<dbReference type="EC" id="6.1.1.3" evidence="13"/>
<dbReference type="InterPro" id="IPR012675">
    <property type="entry name" value="Beta-grasp_dom_sf"/>
</dbReference>
<keyword evidence="8 13" id="KW-0067">ATP-binding</keyword>
<dbReference type="InterPro" id="IPR006195">
    <property type="entry name" value="aa-tRNA-synth_II"/>
</dbReference>
<feature type="domain" description="TGS" evidence="15">
    <location>
        <begin position="1"/>
        <end position="61"/>
    </location>
</feature>
<feature type="binding site" evidence="13">
    <location>
        <position position="333"/>
    </location>
    <ligand>
        <name>Zn(2+)</name>
        <dbReference type="ChEBI" id="CHEBI:29105"/>
        <note>catalytic</note>
    </ligand>
</feature>
<dbReference type="GO" id="GO:0005524">
    <property type="term" value="F:ATP binding"/>
    <property type="evidence" value="ECO:0007669"/>
    <property type="project" value="UniProtKB-UniRule"/>
</dbReference>
<dbReference type="InterPro" id="IPR045864">
    <property type="entry name" value="aa-tRNA-synth_II/BPL/LPL"/>
</dbReference>
<dbReference type="InterPro" id="IPR047246">
    <property type="entry name" value="ThrRS_anticodon"/>
</dbReference>
<evidence type="ECO:0000256" key="13">
    <source>
        <dbReference type="HAMAP-Rule" id="MF_00184"/>
    </source>
</evidence>
<dbReference type="PROSITE" id="PS50862">
    <property type="entry name" value="AA_TRNA_LIGASE_II"/>
    <property type="match status" value="1"/>
</dbReference>
<keyword evidence="10 13" id="KW-0648">Protein biosynthesis</keyword>
<dbReference type="PANTHER" id="PTHR11451:SF44">
    <property type="entry name" value="THREONINE--TRNA LIGASE, CHLOROPLASTIC_MITOCHONDRIAL 2"/>
    <property type="match status" value="1"/>
</dbReference>
<reference evidence="16 17" key="1">
    <citation type="submission" date="2019-03" db="EMBL/GenBank/DDBJ databases">
        <title>Draft Genome Sequence of Massilia arenosa sp. nov., a Novel Massilia Species Isolated from a Sandy-loam Maize Soil.</title>
        <authorList>
            <person name="Raths R."/>
            <person name="Peta V."/>
            <person name="Bucking H."/>
        </authorList>
    </citation>
    <scope>NUCLEOTIDE SEQUENCE [LARGE SCALE GENOMIC DNA]</scope>
    <source>
        <strain evidence="16 17">MC02</strain>
    </source>
</reference>
<evidence type="ECO:0000256" key="1">
    <source>
        <dbReference type="ARBA" id="ARBA00008226"/>
    </source>
</evidence>
<feature type="binding site" evidence="13">
    <location>
        <position position="384"/>
    </location>
    <ligand>
        <name>Zn(2+)</name>
        <dbReference type="ChEBI" id="CHEBI:29105"/>
        <note>catalytic</note>
    </ligand>
</feature>
<evidence type="ECO:0000313" key="16">
    <source>
        <dbReference type="EMBL" id="TFW24687.1"/>
    </source>
</evidence>
<evidence type="ECO:0000259" key="15">
    <source>
        <dbReference type="PROSITE" id="PS51880"/>
    </source>
</evidence>
<comment type="cofactor">
    <cofactor evidence="13">
        <name>Zn(2+)</name>
        <dbReference type="ChEBI" id="CHEBI:29105"/>
    </cofactor>
    <text evidence="13">Binds 1 zinc ion per subunit.</text>
</comment>
<dbReference type="Pfam" id="PF02824">
    <property type="entry name" value="TGS"/>
    <property type="match status" value="1"/>
</dbReference>
<keyword evidence="9 13" id="KW-0694">RNA-binding</keyword>